<proteinExistence type="predicted"/>
<feature type="transmembrane region" description="Helical" evidence="1">
    <location>
        <begin position="12"/>
        <end position="33"/>
    </location>
</feature>
<evidence type="ECO:0000313" key="2">
    <source>
        <dbReference type="EMBL" id="OGZ79416.1"/>
    </source>
</evidence>
<name>A0A1G2IX60_9BACT</name>
<keyword evidence="1" id="KW-1133">Transmembrane helix</keyword>
<keyword evidence="1" id="KW-0812">Transmembrane</keyword>
<dbReference type="EMBL" id="MHPJ01000004">
    <property type="protein sequence ID" value="OGZ79416.1"/>
    <property type="molecule type" value="Genomic_DNA"/>
</dbReference>
<protein>
    <submittedName>
        <fullName evidence="2">Uncharacterized protein</fullName>
    </submittedName>
</protein>
<organism evidence="2 3">
    <name type="scientific">Candidatus Staskawiczbacteria bacterium RIFOXYB1_FULL_37_44</name>
    <dbReference type="NCBI Taxonomy" id="1802223"/>
    <lineage>
        <taxon>Bacteria</taxon>
        <taxon>Candidatus Staskawicziibacteriota</taxon>
    </lineage>
</organism>
<comment type="caution">
    <text evidence="2">The sequence shown here is derived from an EMBL/GenBank/DDBJ whole genome shotgun (WGS) entry which is preliminary data.</text>
</comment>
<evidence type="ECO:0000256" key="1">
    <source>
        <dbReference type="SAM" id="Phobius"/>
    </source>
</evidence>
<dbReference type="Proteomes" id="UP000178650">
    <property type="component" value="Unassembled WGS sequence"/>
</dbReference>
<dbReference type="STRING" id="1802223.A2358_00430"/>
<sequence>MRFLFNKFWKIFFIISIILLLFVVIVTFTFLYFQNKKSETRINTNTNKTISYFNIKSFGNLIWGSEIISGPGDYTFAPYLEIPQVKFYVTIIQNEQWCSNEDCGFDGAIIQTLGGWLQMESLQGYPDLTDEIGFDFPDDQGIKSIIIVGDKDGKIVGIYLNKDYKDVLSILKKNHFDLANFDFLNGVNEFGRLKIGGYAPLKPGDEIKNLFSDKARTIENKIPNDKKFYLYGIEKRKNMVLGIDKLEKISEEERKNRGGYVCFLGGCRYPEPDDSHDFLFADIDELGGWFLASDNDNIKMIELFGLNPEDVLSGKSSIIVLTDAKGVIVALHPNKTMSDAITILSQHPNLVDMKKMYQ</sequence>
<reference evidence="2 3" key="1">
    <citation type="journal article" date="2016" name="Nat. Commun.">
        <title>Thousands of microbial genomes shed light on interconnected biogeochemical processes in an aquifer system.</title>
        <authorList>
            <person name="Anantharaman K."/>
            <person name="Brown C.T."/>
            <person name="Hug L.A."/>
            <person name="Sharon I."/>
            <person name="Castelle C.J."/>
            <person name="Probst A.J."/>
            <person name="Thomas B.C."/>
            <person name="Singh A."/>
            <person name="Wilkins M.J."/>
            <person name="Karaoz U."/>
            <person name="Brodie E.L."/>
            <person name="Williams K.H."/>
            <person name="Hubbard S.S."/>
            <person name="Banfield J.F."/>
        </authorList>
    </citation>
    <scope>NUCLEOTIDE SEQUENCE [LARGE SCALE GENOMIC DNA]</scope>
</reference>
<gene>
    <name evidence="2" type="ORF">A2358_00430</name>
</gene>
<keyword evidence="1" id="KW-0472">Membrane</keyword>
<evidence type="ECO:0000313" key="3">
    <source>
        <dbReference type="Proteomes" id="UP000178650"/>
    </source>
</evidence>
<dbReference type="AlphaFoldDB" id="A0A1G2IX60"/>
<accession>A0A1G2IX60</accession>